<dbReference type="PANTHER" id="PTHR43078:SF6">
    <property type="entry name" value="UDP-GLUCURONIC ACID DECARBOXYLASE 1"/>
    <property type="match status" value="1"/>
</dbReference>
<dbReference type="SUPFAM" id="SSF51735">
    <property type="entry name" value="NAD(P)-binding Rossmann-fold domains"/>
    <property type="match status" value="1"/>
</dbReference>
<dbReference type="Gene3D" id="3.40.50.720">
    <property type="entry name" value="NAD(P)-binding Rossmann-like Domain"/>
    <property type="match status" value="1"/>
</dbReference>
<evidence type="ECO:0000259" key="5">
    <source>
        <dbReference type="Pfam" id="PF01370"/>
    </source>
</evidence>
<evidence type="ECO:0000313" key="6">
    <source>
        <dbReference type="EMBL" id="KGF93089.1"/>
    </source>
</evidence>
<dbReference type="RefSeq" id="WP_032513030.1">
    <property type="nucleotide sequence ID" value="NZ_JNAJ01000004.1"/>
</dbReference>
<accession>A0A0A1ZXW6</accession>
<dbReference type="InterPro" id="IPR044516">
    <property type="entry name" value="UXS-like"/>
</dbReference>
<dbReference type="PANTHER" id="PTHR43078">
    <property type="entry name" value="UDP-GLUCURONIC ACID DECARBOXYLASE-RELATED"/>
    <property type="match status" value="1"/>
</dbReference>
<comment type="cofactor">
    <cofactor evidence="1">
        <name>NAD(+)</name>
        <dbReference type="ChEBI" id="CHEBI:57540"/>
    </cofactor>
</comment>
<evidence type="ECO:0000313" key="7">
    <source>
        <dbReference type="Proteomes" id="UP000030491"/>
    </source>
</evidence>
<reference evidence="7" key="1">
    <citation type="journal article" date="2014" name="Sci. Data">
        <title>Genomes of diverse isolates of the marine cyanobacterium Prochlorococcus.</title>
        <authorList>
            <person name="Biller S."/>
            <person name="Berube P."/>
            <person name="Thompson J."/>
            <person name="Kelly L."/>
            <person name="Roggensack S."/>
            <person name="Awad L."/>
            <person name="Roache-Johnson K."/>
            <person name="Ding H."/>
            <person name="Giovannoni S.J."/>
            <person name="Moore L.R."/>
            <person name="Chisholm S.W."/>
        </authorList>
    </citation>
    <scope>NUCLEOTIDE SEQUENCE [LARGE SCALE GENOMIC DNA]</scope>
</reference>
<dbReference type="GO" id="GO:0005737">
    <property type="term" value="C:cytoplasm"/>
    <property type="evidence" value="ECO:0007669"/>
    <property type="project" value="TreeGrafter"/>
</dbReference>
<evidence type="ECO:0000256" key="4">
    <source>
        <dbReference type="ARBA" id="ARBA00023239"/>
    </source>
</evidence>
<dbReference type="Proteomes" id="UP000030491">
    <property type="component" value="Unassembled WGS sequence"/>
</dbReference>
<gene>
    <name evidence="6" type="ORF">EU93_0264</name>
</gene>
<dbReference type="GO" id="GO:0070403">
    <property type="term" value="F:NAD+ binding"/>
    <property type="evidence" value="ECO:0007669"/>
    <property type="project" value="InterPro"/>
</dbReference>
<feature type="domain" description="NAD-dependent epimerase/dehydratase" evidence="5">
    <location>
        <begin position="12"/>
        <end position="243"/>
    </location>
</feature>
<protein>
    <submittedName>
        <fullName evidence="6">NAD-dependent epimerase/dehydratase</fullName>
    </submittedName>
</protein>
<dbReference type="AlphaFoldDB" id="A0A0A1ZXW6"/>
<sequence>MLDLKKFSNTNILITGGTGPFGISILKKLDAAKCSFNIFLLSRNKEKVEILKNRFSNLNLFYIESELPFINKSFINKLPKVDYVLHMASVTAKESYENIDPLLKFRLLSEGTLDICNYALKIKAKRLLFTSSGCVYGPNNNNEPLKEDRSLLVSNNTSKNNSLIIGKISAEYICNYFREFSDLDTKIARCFSFCGEGIPVDLHYAIGNFAHQAINNKDIIIKGDGKSIRSYMDLDDLAFWLLNQLLRDFESNIINTGSDETISILELAEKIKFLANSNSKIKVLGEKNVSLSNPQRNFYIPDITRAKKELNLTIKCKLNDSVKKYLNSLYR</sequence>
<dbReference type="Pfam" id="PF01370">
    <property type="entry name" value="Epimerase"/>
    <property type="match status" value="1"/>
</dbReference>
<dbReference type="GO" id="GO:0048040">
    <property type="term" value="F:UDP-glucuronate decarboxylase activity"/>
    <property type="evidence" value="ECO:0007669"/>
    <property type="project" value="TreeGrafter"/>
</dbReference>
<dbReference type="InterPro" id="IPR001509">
    <property type="entry name" value="Epimerase_deHydtase"/>
</dbReference>
<evidence type="ECO:0000256" key="2">
    <source>
        <dbReference type="ARBA" id="ARBA00022793"/>
    </source>
</evidence>
<evidence type="ECO:0000256" key="1">
    <source>
        <dbReference type="ARBA" id="ARBA00001911"/>
    </source>
</evidence>
<dbReference type="InterPro" id="IPR036291">
    <property type="entry name" value="NAD(P)-bd_dom_sf"/>
</dbReference>
<proteinExistence type="predicted"/>
<organism evidence="6 7">
    <name type="scientific">Prochlorococcus marinus str. MIT 9116</name>
    <dbReference type="NCBI Taxonomy" id="167544"/>
    <lineage>
        <taxon>Bacteria</taxon>
        <taxon>Bacillati</taxon>
        <taxon>Cyanobacteriota</taxon>
        <taxon>Cyanophyceae</taxon>
        <taxon>Synechococcales</taxon>
        <taxon>Prochlorococcaceae</taxon>
        <taxon>Prochlorococcus</taxon>
    </lineage>
</organism>
<name>A0A0A1ZXW6_PROMR</name>
<comment type="caution">
    <text evidence="6">The sequence shown here is derived from an EMBL/GenBank/DDBJ whole genome shotgun (WGS) entry which is preliminary data.</text>
</comment>
<dbReference type="EMBL" id="JNAJ01000004">
    <property type="protein sequence ID" value="KGF93089.1"/>
    <property type="molecule type" value="Genomic_DNA"/>
</dbReference>
<evidence type="ECO:0000256" key="3">
    <source>
        <dbReference type="ARBA" id="ARBA00023027"/>
    </source>
</evidence>
<keyword evidence="2" id="KW-0210">Decarboxylase</keyword>
<dbReference type="GO" id="GO:0042732">
    <property type="term" value="P:D-xylose metabolic process"/>
    <property type="evidence" value="ECO:0007669"/>
    <property type="project" value="InterPro"/>
</dbReference>
<dbReference type="OrthoDB" id="9771073at2"/>
<keyword evidence="3" id="KW-0520">NAD</keyword>
<keyword evidence="4" id="KW-0456">Lyase</keyword>